<dbReference type="InterPro" id="IPR009100">
    <property type="entry name" value="AcylCoA_DH/oxidase_NM_dom_sf"/>
</dbReference>
<dbReference type="NCBIfam" id="TIGR02310">
    <property type="entry name" value="HpaB-2"/>
    <property type="match status" value="1"/>
</dbReference>
<dbReference type="PANTHER" id="PTHR36117:SF3">
    <property type="entry name" value="4-HYDROXYPHENYLACETATE 3-MONOOXYGENASE-RELATED"/>
    <property type="match status" value="1"/>
</dbReference>
<evidence type="ECO:0000313" key="14">
    <source>
        <dbReference type="Proteomes" id="UP000003729"/>
    </source>
</evidence>
<proteinExistence type="inferred from homology"/>
<dbReference type="SUPFAM" id="SSF47203">
    <property type="entry name" value="Acyl-CoA dehydrogenase C-terminal domain-like"/>
    <property type="match status" value="1"/>
</dbReference>
<reference evidence="13 14" key="2">
    <citation type="submission" date="2008-10" db="EMBL/GenBank/DDBJ databases">
        <authorList>
            <person name="Fulton L."/>
            <person name="Clifton S."/>
            <person name="Fulton B."/>
            <person name="Xu J."/>
            <person name="Minx P."/>
            <person name="Pepin K.H."/>
            <person name="Johnson M."/>
            <person name="Bhonagiri V."/>
            <person name="Nash W.E."/>
            <person name="Mardis E.R."/>
            <person name="Wilson R.K."/>
        </authorList>
    </citation>
    <scope>NUCLEOTIDE SEQUENCE [LARGE SCALE GENOMIC DNA]</scope>
    <source>
        <strain evidence="13 14">DSM 30120</strain>
    </source>
</reference>
<keyword evidence="2" id="KW-0285">Flavoprotein</keyword>
<protein>
    <recommendedName>
        <fullName evidence="9">4-hydroxyphenylacetate 3-monooxygenase, oxygenase component</fullName>
        <ecNumber evidence="9">1.14.14.9</ecNumber>
    </recommendedName>
</protein>
<comment type="similarity">
    <text evidence="7">Belongs to the FADH(2)-utilizing monooxygenase family.</text>
</comment>
<dbReference type="PIRSF" id="PIRSF500125">
    <property type="entry name" value="4_HPA_large"/>
    <property type="match status" value="1"/>
</dbReference>
<evidence type="ECO:0000256" key="2">
    <source>
        <dbReference type="ARBA" id="ARBA00022630"/>
    </source>
</evidence>
<comment type="pathway">
    <text evidence="1">Aromatic compound metabolism; 4-hydroxyphenylacetate degradation; pyruvate and succinate semialdehyde from 4-hydroxyphenylacetate: step 1/7.</text>
</comment>
<dbReference type="FunFam" id="2.40.110.10:FF:000026">
    <property type="entry name" value="4-hydroxyphenylacetate 3-monooxygenase oxygenase component"/>
    <property type="match status" value="1"/>
</dbReference>
<evidence type="ECO:0000256" key="1">
    <source>
        <dbReference type="ARBA" id="ARBA00005112"/>
    </source>
</evidence>
<dbReference type="GO" id="GO:0010124">
    <property type="term" value="P:phenylacetate catabolic process"/>
    <property type="evidence" value="ECO:0007669"/>
    <property type="project" value="InterPro"/>
</dbReference>
<evidence type="ECO:0000256" key="3">
    <source>
        <dbReference type="ARBA" id="ARBA00022827"/>
    </source>
</evidence>
<evidence type="ECO:0000256" key="10">
    <source>
        <dbReference type="PIRSR" id="PIRSR000331-2"/>
    </source>
</evidence>
<dbReference type="Proteomes" id="UP000003729">
    <property type="component" value="Unassembled WGS sequence"/>
</dbReference>
<comment type="subunit">
    <text evidence="8">4-HPA 3-monooxygenase consists of a reductase component HpaC and an oxygenase component HpaB.</text>
</comment>
<dbReference type="AlphaFoldDB" id="B6XAH6"/>
<dbReference type="EC" id="1.14.14.9" evidence="9"/>
<comment type="caution">
    <text evidence="13">The sequence shown here is derived from an EMBL/GenBank/DDBJ whole genome shotgun (WGS) entry which is preliminary data.</text>
</comment>
<evidence type="ECO:0000256" key="7">
    <source>
        <dbReference type="ARBA" id="ARBA00061227"/>
    </source>
</evidence>
<evidence type="ECO:0000259" key="12">
    <source>
        <dbReference type="Pfam" id="PF11794"/>
    </source>
</evidence>
<dbReference type="PIRSF" id="PIRSF000331">
    <property type="entry name" value="HpaA_HpaB"/>
    <property type="match status" value="1"/>
</dbReference>
<keyword evidence="4 13" id="KW-0560">Oxidoreductase</keyword>
<dbReference type="InterPro" id="IPR036250">
    <property type="entry name" value="AcylCo_DH-like_C"/>
</dbReference>
<dbReference type="InterPro" id="IPR046373">
    <property type="entry name" value="Acyl-CoA_Oxase/DH_mid-dom_sf"/>
</dbReference>
<dbReference type="InterPro" id="IPR004925">
    <property type="entry name" value="HpaB/PvcC/4-BUDH"/>
</dbReference>
<keyword evidence="3 10" id="KW-0274">FAD</keyword>
<dbReference type="GO" id="GO:0050660">
    <property type="term" value="F:flavin adenine dinucleotide binding"/>
    <property type="evidence" value="ECO:0007669"/>
    <property type="project" value="InterPro"/>
</dbReference>
<name>B6XAH6_9GAMM</name>
<dbReference type="SUPFAM" id="SSF56645">
    <property type="entry name" value="Acyl-CoA dehydrogenase NM domain-like"/>
    <property type="match status" value="1"/>
</dbReference>
<dbReference type="GO" id="GO:0016627">
    <property type="term" value="F:oxidoreductase activity, acting on the CH-CH group of donors"/>
    <property type="evidence" value="ECO:0007669"/>
    <property type="project" value="InterPro"/>
</dbReference>
<dbReference type="FunFam" id="1.10.3140.10:FF:000001">
    <property type="entry name" value="4-hydroxyphenylacetate 3-monooxygenase oxygenase component"/>
    <property type="match status" value="1"/>
</dbReference>
<evidence type="ECO:0000259" key="11">
    <source>
        <dbReference type="Pfam" id="PF03241"/>
    </source>
</evidence>
<feature type="binding site" evidence="10">
    <location>
        <position position="211"/>
    </location>
    <ligand>
        <name>FAD</name>
        <dbReference type="ChEBI" id="CHEBI:57692"/>
    </ligand>
</feature>
<dbReference type="Gene3D" id="1.20.140.10">
    <property type="entry name" value="Butyryl-CoA Dehydrogenase, subunit A, domain 3"/>
    <property type="match status" value="1"/>
</dbReference>
<dbReference type="Gene3D" id="2.40.110.10">
    <property type="entry name" value="Butyryl-CoA Dehydrogenase, subunit A, domain 2"/>
    <property type="match status" value="1"/>
</dbReference>
<evidence type="ECO:0000256" key="9">
    <source>
        <dbReference type="NCBIfam" id="TIGR02310"/>
    </source>
</evidence>
<gene>
    <name evidence="13" type="primary">hpaB</name>
    <name evidence="13" type="ORF">PROVALCAL_00324</name>
</gene>
<sequence>MPITRKPSLFYNEVDMKPEDFRSDAKRPFNSQEYLKSLQDGREIYIYGERVKDVTTHPAFRNSAASIGQLYDALHDKSTHDQLCWGTDTGNGGYTHKFFRFAKSADDLRQQRDAIADWSRQSYGWMGRTPDYKAAFASCLGANPEYYGQFADNARNWYKRIQESGLYFNHAIVNPPIDRHKPADEVKDVYIKLEKETDAGIIVSGAKVVATNSALTHYNFIGFGSAQVMGDNPDFALMFVAPMDADGVKLISRASYELVAGATGAPFDYPLSSRFDENDAILVMDHVLIPWENVLIYRDFDRARNWAVQGGFARLFPLQACVRLAVKLDFITGLLQKSLECTGVIDFRGVQADLGEVVAWRNLFWSLTDAMCSEAKAWEGGAYLPDTQAIQTYRVMAPMAYTKIKNIIESNVTSGLIYLPSSVRDMNNPEIDKYLAKYVRGSNGMDHVERIKILKLMWDAIGSEFGGRHELYEINYAGSQDEIRLQCLRHAYGSGNMKAMTDMVDRCLSDYDQHGWKRPHLHNNNDINLLDSLLK</sequence>
<evidence type="ECO:0000256" key="8">
    <source>
        <dbReference type="ARBA" id="ARBA00064926"/>
    </source>
</evidence>
<evidence type="ECO:0000256" key="6">
    <source>
        <dbReference type="ARBA" id="ARBA00052837"/>
    </source>
</evidence>
<dbReference type="GO" id="GO:0052881">
    <property type="term" value="F:4-hydroxyphenylacetate 3-monooxygenase activity"/>
    <property type="evidence" value="ECO:0007669"/>
    <property type="project" value="UniProtKB-EC"/>
</dbReference>
<dbReference type="InterPro" id="IPR024677">
    <property type="entry name" value="HpaB/PvcC"/>
</dbReference>
<dbReference type="EMBL" id="ABXW01000004">
    <property type="protein sequence ID" value="EEB47729.1"/>
    <property type="molecule type" value="Genomic_DNA"/>
</dbReference>
<comment type="catalytic activity">
    <reaction evidence="6">
        <text>4-hydroxyphenylacetate + FADH2 + O2 = 3,4-dihydroxyphenylacetate + FAD + H2O + H(+)</text>
        <dbReference type="Rhea" id="RHEA:30595"/>
        <dbReference type="ChEBI" id="CHEBI:15377"/>
        <dbReference type="ChEBI" id="CHEBI:15378"/>
        <dbReference type="ChEBI" id="CHEBI:15379"/>
        <dbReference type="ChEBI" id="CHEBI:17612"/>
        <dbReference type="ChEBI" id="CHEBI:48999"/>
        <dbReference type="ChEBI" id="CHEBI:57692"/>
        <dbReference type="ChEBI" id="CHEBI:58307"/>
        <dbReference type="EC" id="1.14.14.9"/>
    </reaction>
</comment>
<keyword evidence="5 13" id="KW-0503">Monooxygenase</keyword>
<feature type="binding site" evidence="10">
    <location>
        <begin position="170"/>
        <end position="172"/>
    </location>
    <ligand>
        <name>FAD</name>
        <dbReference type="ChEBI" id="CHEBI:57692"/>
    </ligand>
</feature>
<feature type="domain" description="HpaB/PvcC/4-BUDH N-terminal" evidence="12">
    <location>
        <begin position="31"/>
        <end position="296"/>
    </location>
</feature>
<dbReference type="InterPro" id="IPR024674">
    <property type="entry name" value="HpaB/PvcC/4-BUDH_N"/>
</dbReference>
<accession>B6XAH6</accession>
<organism evidence="13 14">
    <name type="scientific">Providencia alcalifaciens DSM 30120</name>
    <dbReference type="NCBI Taxonomy" id="520999"/>
    <lineage>
        <taxon>Bacteria</taxon>
        <taxon>Pseudomonadati</taxon>
        <taxon>Pseudomonadota</taxon>
        <taxon>Gammaproteobacteria</taxon>
        <taxon>Enterobacterales</taxon>
        <taxon>Morganellaceae</taxon>
        <taxon>Providencia</taxon>
    </lineage>
</organism>
<feature type="domain" description="HpaB/PvcC/4-BUDH C-terminal" evidence="11">
    <location>
        <begin position="303"/>
        <end position="504"/>
    </location>
</feature>
<dbReference type="Pfam" id="PF11794">
    <property type="entry name" value="HpaB_N"/>
    <property type="match status" value="1"/>
</dbReference>
<dbReference type="PANTHER" id="PTHR36117">
    <property type="entry name" value="4-HYDROXYPHENYLACETATE 3-MONOOXYGENASE-RELATED"/>
    <property type="match status" value="1"/>
</dbReference>
<reference evidence="13 14" key="1">
    <citation type="submission" date="2008-10" db="EMBL/GenBank/DDBJ databases">
        <title>Draft genome sequence of Providencia alcalifaciens (DSM 30120).</title>
        <authorList>
            <person name="Sudarsanam P."/>
            <person name="Ley R."/>
            <person name="Guruge J."/>
            <person name="Turnbaugh P.J."/>
            <person name="Mahowald M."/>
            <person name="Liep D."/>
            <person name="Gordon J."/>
        </authorList>
    </citation>
    <scope>NUCLEOTIDE SEQUENCE [LARGE SCALE GENOMIC DNA]</scope>
    <source>
        <strain evidence="13 14">DSM 30120</strain>
    </source>
</reference>
<evidence type="ECO:0000256" key="4">
    <source>
        <dbReference type="ARBA" id="ARBA00023002"/>
    </source>
</evidence>
<dbReference type="InterPro" id="IPR012688">
    <property type="entry name" value="HpaB_gammaproteobact"/>
</dbReference>
<dbReference type="Gene3D" id="1.10.3140.10">
    <property type="entry name" value="4-hydroxybutyryl-coa dehydratase, domain 1"/>
    <property type="match status" value="1"/>
</dbReference>
<dbReference type="InterPro" id="IPR024719">
    <property type="entry name" value="HpaB/PvcC/4-BUDH_C"/>
</dbReference>
<evidence type="ECO:0000313" key="13">
    <source>
        <dbReference type="EMBL" id="EEB47729.1"/>
    </source>
</evidence>
<dbReference type="eggNOG" id="COG2368">
    <property type="taxonomic scope" value="Bacteria"/>
</dbReference>
<dbReference type="Pfam" id="PF03241">
    <property type="entry name" value="HpaB"/>
    <property type="match status" value="1"/>
</dbReference>
<evidence type="ECO:0000256" key="5">
    <source>
        <dbReference type="ARBA" id="ARBA00023033"/>
    </source>
</evidence>